<evidence type="ECO:0000313" key="1">
    <source>
        <dbReference type="EMBL" id="SHG87042.1"/>
    </source>
</evidence>
<protein>
    <submittedName>
        <fullName evidence="1">Uncharacterized protein</fullName>
    </submittedName>
</protein>
<dbReference type="Proteomes" id="UP000189796">
    <property type="component" value="Chromosome I"/>
</dbReference>
<evidence type="ECO:0000313" key="2">
    <source>
        <dbReference type="Proteomes" id="UP000189796"/>
    </source>
</evidence>
<dbReference type="AlphaFoldDB" id="A0A1M5NC57"/>
<dbReference type="EMBL" id="LT670817">
    <property type="protein sequence ID" value="SHG87042.1"/>
    <property type="molecule type" value="Genomic_DNA"/>
</dbReference>
<name>A0A1M5NC57_9BRAD</name>
<organism evidence="1 2">
    <name type="scientific">Bradyrhizobium erythrophlei</name>
    <dbReference type="NCBI Taxonomy" id="1437360"/>
    <lineage>
        <taxon>Bacteria</taxon>
        <taxon>Pseudomonadati</taxon>
        <taxon>Pseudomonadota</taxon>
        <taxon>Alphaproteobacteria</taxon>
        <taxon>Hyphomicrobiales</taxon>
        <taxon>Nitrobacteraceae</taxon>
        <taxon>Bradyrhizobium</taxon>
    </lineage>
</organism>
<proteinExistence type="predicted"/>
<sequence length="359" mass="40655">MTATYQNRVREWMRACFSMEVCRDRVERNHRFLEEALELVQSLGCTASEAYQLVYYVFDRPVGEPMQELGGTLVTLHALASANDMDVDAAGETELARVWTKIEAIRAKQAQKPKHSPLPGLSVMPWRCFHCDEVFTDEAAAREHFGISEMEIPGCKLNALEGGLLGIVRRQEEQLEQYHREDTASYREFYALGADHYRALRSEEEKGYARGLKDARQETEAENVRLRAALARSKDPCVYCSLPAEELFKCNSGFPGCSRADDVMGCPELGAMLRAEEAETEVKRLTPYVDAFRREEDRADKLGRDLDDLRSTLKNAKPAIKALQEWFGFQSADNTNTLYNAAGKLFGSTFDPTEYDDVE</sequence>
<gene>
    <name evidence="1" type="ORF">SAMN05443248_2927</name>
</gene>
<accession>A0A1M5NC57</accession>
<reference evidence="1 2" key="1">
    <citation type="submission" date="2016-11" db="EMBL/GenBank/DDBJ databases">
        <authorList>
            <person name="Jaros S."/>
            <person name="Januszkiewicz K."/>
            <person name="Wedrychowicz H."/>
        </authorList>
    </citation>
    <scope>NUCLEOTIDE SEQUENCE [LARGE SCALE GENOMIC DNA]</scope>
    <source>
        <strain evidence="1 2">GAS138</strain>
    </source>
</reference>